<keyword evidence="4 8" id="KW-0560">Oxidoreductase</keyword>
<dbReference type="GO" id="GO:0006707">
    <property type="term" value="P:cholesterol catabolic process"/>
    <property type="evidence" value="ECO:0007669"/>
    <property type="project" value="TreeGrafter"/>
</dbReference>
<comment type="function">
    <text evidence="7">Cytochromes P450 are a group of heme-thiolate monooxygenases. They oxidize a variety of structurally unrelated compounds, including steroids, fatty acids, and xenobiotics.</text>
</comment>
<dbReference type="InterPro" id="IPR002397">
    <property type="entry name" value="Cyt_P450_B"/>
</dbReference>
<reference evidence="9 10" key="1">
    <citation type="submission" date="2017-09" db="EMBL/GenBank/DDBJ databases">
        <title>The Catabolism of 3,6-Dichlorosalicylic acid is Initiated by the Cytochrome P450 Monooxygenase DsmABC in Rhizorhabdus dicambivorans Ndbn-20.</title>
        <authorList>
            <person name="Na L."/>
        </authorList>
    </citation>
    <scope>NUCLEOTIDE SEQUENCE [LARGE SCALE GENOMIC DNA]</scope>
    <source>
        <strain evidence="9 10">Ndbn-20m</strain>
    </source>
</reference>
<keyword evidence="3 8" id="KW-0479">Metal-binding</keyword>
<evidence type="ECO:0000256" key="8">
    <source>
        <dbReference type="RuleBase" id="RU000461"/>
    </source>
</evidence>
<dbReference type="PROSITE" id="PS00086">
    <property type="entry name" value="CYTOCHROME_P450"/>
    <property type="match status" value="1"/>
</dbReference>
<dbReference type="SUPFAM" id="SSF48264">
    <property type="entry name" value="Cytochrome P450"/>
    <property type="match status" value="1"/>
</dbReference>
<evidence type="ECO:0000256" key="6">
    <source>
        <dbReference type="ARBA" id="ARBA00023033"/>
    </source>
</evidence>
<dbReference type="RefSeq" id="WP_066969497.1">
    <property type="nucleotide sequence ID" value="NZ_CP023449.1"/>
</dbReference>
<gene>
    <name evidence="9" type="ORF">COO09_06435</name>
</gene>
<name>A0A2A4FYX6_9SPHN</name>
<dbReference type="PANTHER" id="PTHR46696:SF4">
    <property type="entry name" value="BIOTIN BIOSYNTHESIS CYTOCHROME P450"/>
    <property type="match status" value="1"/>
</dbReference>
<dbReference type="Gene3D" id="1.10.630.10">
    <property type="entry name" value="Cytochrome P450"/>
    <property type="match status" value="1"/>
</dbReference>
<dbReference type="InterPro" id="IPR017972">
    <property type="entry name" value="Cyt_P450_CS"/>
</dbReference>
<dbReference type="PRINTS" id="PR00359">
    <property type="entry name" value="BP450"/>
</dbReference>
<dbReference type="KEGG" id="rdi:CMV14_16650"/>
<proteinExistence type="inferred from homology"/>
<dbReference type="PRINTS" id="PR00385">
    <property type="entry name" value="P450"/>
</dbReference>
<dbReference type="Proteomes" id="UP000218934">
    <property type="component" value="Unassembled WGS sequence"/>
</dbReference>
<evidence type="ECO:0000256" key="4">
    <source>
        <dbReference type="ARBA" id="ARBA00023002"/>
    </source>
</evidence>
<dbReference type="InterPro" id="IPR036396">
    <property type="entry name" value="Cyt_P450_sf"/>
</dbReference>
<keyword evidence="5 8" id="KW-0408">Iron</keyword>
<dbReference type="FunFam" id="1.10.630.10:FF:000018">
    <property type="entry name" value="Cytochrome P450 monooxygenase"/>
    <property type="match status" value="1"/>
</dbReference>
<evidence type="ECO:0000313" key="10">
    <source>
        <dbReference type="Proteomes" id="UP000218934"/>
    </source>
</evidence>
<dbReference type="CDD" id="cd11033">
    <property type="entry name" value="CYP142-like"/>
    <property type="match status" value="1"/>
</dbReference>
<dbReference type="GO" id="GO:0008395">
    <property type="term" value="F:steroid hydroxylase activity"/>
    <property type="evidence" value="ECO:0007669"/>
    <property type="project" value="TreeGrafter"/>
</dbReference>
<keyword evidence="6 8" id="KW-0503">Monooxygenase</keyword>
<dbReference type="GO" id="GO:0036199">
    <property type="term" value="F:cholest-4-en-3-one 26-monooxygenase activity"/>
    <property type="evidence" value="ECO:0007669"/>
    <property type="project" value="TreeGrafter"/>
</dbReference>
<keyword evidence="10" id="KW-1185">Reference proteome</keyword>
<dbReference type="EMBL" id="NWUF01000005">
    <property type="protein sequence ID" value="PCE42940.1"/>
    <property type="molecule type" value="Genomic_DNA"/>
</dbReference>
<evidence type="ECO:0000313" key="9">
    <source>
        <dbReference type="EMBL" id="PCE42940.1"/>
    </source>
</evidence>
<sequence length="422" mass="47710">MTGDPTHRPNEIDRQLTDPEFFASGGHHDLFRRLRADEPVRWTNGSAARPFWSVSRHADCVHILRDPHTFSSRLGGLLPLSAEEPDEHQLIAGGYGSIPTHTDPPHHMTLRRPFNKFFSAPTLAPMLGRVQACVDRIMDEILPRGECDLVDDVAAQLPTRIVCEMMGVPQQDQARIRHYCAAFMGAQDPVYQIDGDPLKTQQTNMRALFDYMFELAMRRRGTPTDDFTSVIGNLEIDGEKLSERDVGWWCFSIVAAGLETTRDTVSVGMLELLNQPAEMARLRAEPELMNLAIDEIVRWVNPAMHKFRIATRDVELGGKTIRKGDWVVAWLVSANRDEEAFDEPYRFDVGRKPNAHLGFGVGEHSCIGRHLARMEMQAMITALIERTPDMALAGECEWLVSNKHTVLKHMPVRFTPRPRMAA</sequence>
<comment type="caution">
    <text evidence="9">The sequence shown here is derived from an EMBL/GenBank/DDBJ whole genome shotgun (WGS) entry which is preliminary data.</text>
</comment>
<accession>A0A2A4FYX6</accession>
<evidence type="ECO:0000256" key="1">
    <source>
        <dbReference type="ARBA" id="ARBA00010617"/>
    </source>
</evidence>
<dbReference type="GO" id="GO:0005506">
    <property type="term" value="F:iron ion binding"/>
    <property type="evidence" value="ECO:0007669"/>
    <property type="project" value="InterPro"/>
</dbReference>
<dbReference type="GO" id="GO:0020037">
    <property type="term" value="F:heme binding"/>
    <property type="evidence" value="ECO:0007669"/>
    <property type="project" value="InterPro"/>
</dbReference>
<dbReference type="AlphaFoldDB" id="A0A2A4FYX6"/>
<dbReference type="InterPro" id="IPR001128">
    <property type="entry name" value="Cyt_P450"/>
</dbReference>
<comment type="similarity">
    <text evidence="1 8">Belongs to the cytochrome P450 family.</text>
</comment>
<organism evidence="9 10">
    <name type="scientific">Rhizorhabdus dicambivorans</name>
    <dbReference type="NCBI Taxonomy" id="1850238"/>
    <lineage>
        <taxon>Bacteria</taxon>
        <taxon>Pseudomonadati</taxon>
        <taxon>Pseudomonadota</taxon>
        <taxon>Alphaproteobacteria</taxon>
        <taxon>Sphingomonadales</taxon>
        <taxon>Sphingomonadaceae</taxon>
        <taxon>Rhizorhabdus</taxon>
    </lineage>
</organism>
<dbReference type="OrthoDB" id="5522954at2"/>
<keyword evidence="2 8" id="KW-0349">Heme</keyword>
<dbReference type="PANTHER" id="PTHR46696">
    <property type="entry name" value="P450, PUTATIVE (EUROFUNG)-RELATED"/>
    <property type="match status" value="1"/>
</dbReference>
<evidence type="ECO:0000256" key="2">
    <source>
        <dbReference type="ARBA" id="ARBA00022617"/>
    </source>
</evidence>
<dbReference type="Pfam" id="PF00067">
    <property type="entry name" value="p450"/>
    <property type="match status" value="1"/>
</dbReference>
<evidence type="ECO:0000256" key="7">
    <source>
        <dbReference type="ARBA" id="ARBA00043906"/>
    </source>
</evidence>
<evidence type="ECO:0000256" key="3">
    <source>
        <dbReference type="ARBA" id="ARBA00022723"/>
    </source>
</evidence>
<protein>
    <submittedName>
        <fullName evidence="9">Cytochrome P450</fullName>
    </submittedName>
</protein>
<evidence type="ECO:0000256" key="5">
    <source>
        <dbReference type="ARBA" id="ARBA00023004"/>
    </source>
</evidence>